<sequence>MIHRLSTHDWMHRGRGFARGAVALVALSLLGACASRGASGYGIGEQAERAMMAQQSDKNAAPDTPGMYLGLIDQMQSQGLYFASLAHIDAYEKQYGVTPDTIVLRADALRMTDQPAAAAQAYGQLIKTPLAARGHRGLGLVAGASGDFALAAQELQQAAELAPTDPVTLSDLGYARLRAGDIDGARVPLMKAAELDQKSPKIVSNVVLYLLANGDQAQAQAVMNQQNFAADVRSALHTDAAKVAAAARVQSRGAAVQPAPQVSGGPGVARDTGAPGVAGGDSRTVASAQGIEPAPRLLQRFSQ</sequence>
<evidence type="ECO:0008006" key="5">
    <source>
        <dbReference type="Google" id="ProtNLM"/>
    </source>
</evidence>
<dbReference type="PIRSF" id="PIRSF029658">
    <property type="entry name" value="UCP029658_TPR"/>
    <property type="match status" value="1"/>
</dbReference>
<dbReference type="RefSeq" id="WP_201640463.1">
    <property type="nucleotide sequence ID" value="NZ_CAJHCP010000001.1"/>
</dbReference>
<dbReference type="Gene3D" id="1.25.40.10">
    <property type="entry name" value="Tetratricopeptide repeat domain"/>
    <property type="match status" value="1"/>
</dbReference>
<evidence type="ECO:0000313" key="4">
    <source>
        <dbReference type="Proteomes" id="UP000598032"/>
    </source>
</evidence>
<dbReference type="InterPro" id="IPR016931">
    <property type="entry name" value="UCP029658_TPR"/>
</dbReference>
<keyword evidence="4" id="KW-1185">Reference proteome</keyword>
<dbReference type="EMBL" id="CAJHCP010000001">
    <property type="protein sequence ID" value="CAD6508963.1"/>
    <property type="molecule type" value="Genomic_DNA"/>
</dbReference>
<dbReference type="Proteomes" id="UP000598032">
    <property type="component" value="Unassembled WGS sequence"/>
</dbReference>
<evidence type="ECO:0000313" key="3">
    <source>
        <dbReference type="EMBL" id="CAD6508963.1"/>
    </source>
</evidence>
<reference evidence="3 4" key="1">
    <citation type="submission" date="2020-10" db="EMBL/GenBank/DDBJ databases">
        <authorList>
            <person name="Peeters C."/>
        </authorList>
    </citation>
    <scope>NUCLEOTIDE SEQUENCE [LARGE SCALE GENOMIC DNA]</scope>
    <source>
        <strain evidence="3 4">LMG 28140</strain>
    </source>
</reference>
<dbReference type="PROSITE" id="PS50005">
    <property type="entry name" value="TPR"/>
    <property type="match status" value="1"/>
</dbReference>
<name>A0ABM8N904_9BURK</name>
<evidence type="ECO:0000256" key="1">
    <source>
        <dbReference type="PROSITE-ProRule" id="PRU00339"/>
    </source>
</evidence>
<gene>
    <name evidence="3" type="ORF">LMG28140_00203</name>
</gene>
<dbReference type="PROSITE" id="PS51257">
    <property type="entry name" value="PROKAR_LIPOPROTEIN"/>
    <property type="match status" value="1"/>
</dbReference>
<evidence type="ECO:0000256" key="2">
    <source>
        <dbReference type="SAM" id="MobiDB-lite"/>
    </source>
</evidence>
<keyword evidence="1" id="KW-0802">TPR repeat</keyword>
<dbReference type="SUPFAM" id="SSF48452">
    <property type="entry name" value="TPR-like"/>
    <property type="match status" value="1"/>
</dbReference>
<feature type="repeat" description="TPR" evidence="1">
    <location>
        <begin position="132"/>
        <end position="165"/>
    </location>
</feature>
<proteinExistence type="predicted"/>
<feature type="region of interest" description="Disordered" evidence="2">
    <location>
        <begin position="255"/>
        <end position="303"/>
    </location>
</feature>
<accession>A0ABM8N904</accession>
<protein>
    <recommendedName>
        <fullName evidence="5">Pilus assembly protein</fullName>
    </recommendedName>
</protein>
<dbReference type="SMART" id="SM00028">
    <property type="entry name" value="TPR"/>
    <property type="match status" value="2"/>
</dbReference>
<organism evidence="3 4">
    <name type="scientific">Paraburkholderia metrosideri</name>
    <dbReference type="NCBI Taxonomy" id="580937"/>
    <lineage>
        <taxon>Bacteria</taxon>
        <taxon>Pseudomonadati</taxon>
        <taxon>Pseudomonadota</taxon>
        <taxon>Betaproteobacteria</taxon>
        <taxon>Burkholderiales</taxon>
        <taxon>Burkholderiaceae</taxon>
        <taxon>Paraburkholderia</taxon>
    </lineage>
</organism>
<dbReference type="InterPro" id="IPR019734">
    <property type="entry name" value="TPR_rpt"/>
</dbReference>
<comment type="caution">
    <text evidence="3">The sequence shown here is derived from an EMBL/GenBank/DDBJ whole genome shotgun (WGS) entry which is preliminary data.</text>
</comment>
<dbReference type="InterPro" id="IPR011990">
    <property type="entry name" value="TPR-like_helical_dom_sf"/>
</dbReference>